<evidence type="ECO:0000256" key="8">
    <source>
        <dbReference type="ARBA" id="ARBA00023065"/>
    </source>
</evidence>
<dbReference type="AlphaFoldDB" id="A0AAV2BTL6"/>
<sequence length="261" mass="30122">MSQQLLLNRTDDFPLTMIHPPRRRAPVVSFIQEGWDGFVKCFSENLHLYRNKINNRVRKIDLDTFTGFELYRYNLSLHDEESFVPWGRPQVFFALHPPFNPINPVFEGHAIKSGFTYVVDVKLEEDRLLPHPYPTNCTNYTAKEENLNETKPRSQEMCKELCRSEFFQQCIGCDLGLTMSPAVHSFCHQSHRGCKNSSKTEQELLDARRTCLMGCGTDCLKLKYPYTVVETENERNMCIDRGCFENCGSQNTVTRSLVCGG</sequence>
<evidence type="ECO:0000256" key="12">
    <source>
        <dbReference type="RuleBase" id="RU000679"/>
    </source>
</evidence>
<dbReference type="Pfam" id="PF00858">
    <property type="entry name" value="ASC"/>
    <property type="match status" value="1"/>
</dbReference>
<name>A0AAV2BTL6_9ARAC</name>
<dbReference type="Proteomes" id="UP001497382">
    <property type="component" value="Unassembled WGS sequence"/>
</dbReference>
<dbReference type="EMBL" id="CAXIEN010000489">
    <property type="protein sequence ID" value="CAL1299202.1"/>
    <property type="molecule type" value="Genomic_DNA"/>
</dbReference>
<evidence type="ECO:0000256" key="1">
    <source>
        <dbReference type="ARBA" id="ARBA00004141"/>
    </source>
</evidence>
<evidence type="ECO:0000313" key="14">
    <source>
        <dbReference type="Proteomes" id="UP001497382"/>
    </source>
</evidence>
<evidence type="ECO:0000256" key="4">
    <source>
        <dbReference type="ARBA" id="ARBA00022461"/>
    </source>
</evidence>
<evidence type="ECO:0000256" key="3">
    <source>
        <dbReference type="ARBA" id="ARBA00022448"/>
    </source>
</evidence>
<reference evidence="13 14" key="1">
    <citation type="submission" date="2024-04" db="EMBL/GenBank/DDBJ databases">
        <authorList>
            <person name="Rising A."/>
            <person name="Reimegard J."/>
            <person name="Sonavane S."/>
            <person name="Akerstrom W."/>
            <person name="Nylinder S."/>
            <person name="Hedman E."/>
            <person name="Kallberg Y."/>
        </authorList>
    </citation>
    <scope>NUCLEOTIDE SEQUENCE [LARGE SCALE GENOMIC DNA]</scope>
</reference>
<comment type="similarity">
    <text evidence="2 12">Belongs to the amiloride-sensitive sodium channel (TC 1.A.6) family.</text>
</comment>
<keyword evidence="4 12" id="KW-0894">Sodium channel</keyword>
<keyword evidence="14" id="KW-1185">Reference proteome</keyword>
<evidence type="ECO:0000256" key="2">
    <source>
        <dbReference type="ARBA" id="ARBA00007193"/>
    </source>
</evidence>
<keyword evidence="7" id="KW-0915">Sodium</keyword>
<comment type="subcellular location">
    <subcellularLocation>
        <location evidence="1">Membrane</location>
        <topology evidence="1">Multi-pass membrane protein</topology>
    </subcellularLocation>
</comment>
<dbReference type="GO" id="GO:0016020">
    <property type="term" value="C:membrane"/>
    <property type="evidence" value="ECO:0007669"/>
    <property type="project" value="UniProtKB-SubCell"/>
</dbReference>
<evidence type="ECO:0000256" key="10">
    <source>
        <dbReference type="ARBA" id="ARBA00023201"/>
    </source>
</evidence>
<keyword evidence="11 12" id="KW-0407">Ion channel</keyword>
<evidence type="ECO:0000256" key="11">
    <source>
        <dbReference type="ARBA" id="ARBA00023303"/>
    </source>
</evidence>
<keyword evidence="9" id="KW-0472">Membrane</keyword>
<keyword evidence="8 12" id="KW-0406">Ion transport</keyword>
<evidence type="ECO:0000313" key="13">
    <source>
        <dbReference type="EMBL" id="CAL1299202.1"/>
    </source>
</evidence>
<keyword evidence="6" id="KW-1133">Transmembrane helix</keyword>
<accession>A0AAV2BTL6</accession>
<evidence type="ECO:0000256" key="7">
    <source>
        <dbReference type="ARBA" id="ARBA00023053"/>
    </source>
</evidence>
<evidence type="ECO:0000256" key="9">
    <source>
        <dbReference type="ARBA" id="ARBA00023136"/>
    </source>
</evidence>
<protein>
    <submittedName>
        <fullName evidence="13">Uncharacterized protein</fullName>
    </submittedName>
</protein>
<keyword evidence="10 12" id="KW-0739">Sodium transport</keyword>
<keyword evidence="5 12" id="KW-0812">Transmembrane</keyword>
<dbReference type="InterPro" id="IPR001873">
    <property type="entry name" value="ENaC"/>
</dbReference>
<dbReference type="GO" id="GO:0005272">
    <property type="term" value="F:sodium channel activity"/>
    <property type="evidence" value="ECO:0007669"/>
    <property type="project" value="UniProtKB-KW"/>
</dbReference>
<proteinExistence type="inferred from homology"/>
<gene>
    <name evidence="13" type="ORF">LARSCL_LOCUS21211</name>
</gene>
<organism evidence="13 14">
    <name type="scientific">Larinioides sclopetarius</name>
    <dbReference type="NCBI Taxonomy" id="280406"/>
    <lineage>
        <taxon>Eukaryota</taxon>
        <taxon>Metazoa</taxon>
        <taxon>Ecdysozoa</taxon>
        <taxon>Arthropoda</taxon>
        <taxon>Chelicerata</taxon>
        <taxon>Arachnida</taxon>
        <taxon>Araneae</taxon>
        <taxon>Araneomorphae</taxon>
        <taxon>Entelegynae</taxon>
        <taxon>Araneoidea</taxon>
        <taxon>Araneidae</taxon>
        <taxon>Larinioides</taxon>
    </lineage>
</organism>
<comment type="caution">
    <text evidence="13">The sequence shown here is derived from an EMBL/GenBank/DDBJ whole genome shotgun (WGS) entry which is preliminary data.</text>
</comment>
<keyword evidence="3 12" id="KW-0813">Transport</keyword>
<evidence type="ECO:0000256" key="6">
    <source>
        <dbReference type="ARBA" id="ARBA00022989"/>
    </source>
</evidence>
<evidence type="ECO:0000256" key="5">
    <source>
        <dbReference type="ARBA" id="ARBA00022692"/>
    </source>
</evidence>